<name>A0A2W7QRG4_9BACT</name>
<feature type="region of interest" description="Disordered" evidence="1">
    <location>
        <begin position="138"/>
        <end position="162"/>
    </location>
</feature>
<evidence type="ECO:0000313" key="2">
    <source>
        <dbReference type="EMBL" id="PZX50924.1"/>
    </source>
</evidence>
<dbReference type="RefSeq" id="WP_211318404.1">
    <property type="nucleotide sequence ID" value="NZ_QKZT01000010.1"/>
</dbReference>
<dbReference type="Gene3D" id="1.20.120.520">
    <property type="entry name" value="nmb1532 protein domain like"/>
    <property type="match status" value="1"/>
</dbReference>
<evidence type="ECO:0000256" key="1">
    <source>
        <dbReference type="SAM" id="MobiDB-lite"/>
    </source>
</evidence>
<keyword evidence="3" id="KW-1185">Reference proteome</keyword>
<organism evidence="2 3">
    <name type="scientific">Algoriphagus chordae</name>
    <dbReference type="NCBI Taxonomy" id="237019"/>
    <lineage>
        <taxon>Bacteria</taxon>
        <taxon>Pseudomonadati</taxon>
        <taxon>Bacteroidota</taxon>
        <taxon>Cytophagia</taxon>
        <taxon>Cytophagales</taxon>
        <taxon>Cyclobacteriaceae</taxon>
        <taxon>Algoriphagus</taxon>
    </lineage>
</organism>
<dbReference type="EMBL" id="QKZT01000010">
    <property type="protein sequence ID" value="PZX50924.1"/>
    <property type="molecule type" value="Genomic_DNA"/>
</dbReference>
<evidence type="ECO:0000313" key="3">
    <source>
        <dbReference type="Proteomes" id="UP000248882"/>
    </source>
</evidence>
<reference evidence="2 3" key="1">
    <citation type="submission" date="2018-06" db="EMBL/GenBank/DDBJ databases">
        <title>Genomic Encyclopedia of Archaeal and Bacterial Type Strains, Phase II (KMG-II): from individual species to whole genera.</title>
        <authorList>
            <person name="Goeker M."/>
        </authorList>
    </citation>
    <scope>NUCLEOTIDE SEQUENCE [LARGE SCALE GENOMIC DNA]</scope>
    <source>
        <strain evidence="2 3">DSM 19830</strain>
    </source>
</reference>
<dbReference type="AlphaFoldDB" id="A0A2W7QRG4"/>
<evidence type="ECO:0008006" key="4">
    <source>
        <dbReference type="Google" id="ProtNLM"/>
    </source>
</evidence>
<comment type="caution">
    <text evidence="2">The sequence shown here is derived from an EMBL/GenBank/DDBJ whole genome shotgun (WGS) entry which is preliminary data.</text>
</comment>
<accession>A0A2W7QRG4</accession>
<proteinExistence type="predicted"/>
<gene>
    <name evidence="2" type="ORF">LV85_02466</name>
</gene>
<dbReference type="Proteomes" id="UP000248882">
    <property type="component" value="Unassembled WGS sequence"/>
</dbReference>
<sequence length="162" mass="19085">MPNKPIKRHLVLQPLSRDHHHGLLFCWKIRSGVKRGIDVNRMKAHALWFWDAHLISHFAEEEAVVFPILGAENELIQQALAEHAELKKLFSQDEMDYEFLNYLQVALEKHIRFEERILFNQIQEVANPEQLAAVDQHNSADEEEQEWEMIIGTGRNQKRNRS</sequence>
<protein>
    <recommendedName>
        <fullName evidence="4">Hemerythrin HHE cation binding domain-containing protein</fullName>
    </recommendedName>
</protein>